<evidence type="ECO:0000313" key="1">
    <source>
        <dbReference type="EMBL" id="MBD2723774.1"/>
    </source>
</evidence>
<accession>A0ABR8K0Q3</accession>
<organism evidence="1 2">
    <name type="scientific">Hymenobacter armeniacus</name>
    <dbReference type="NCBI Taxonomy" id="2771358"/>
    <lineage>
        <taxon>Bacteria</taxon>
        <taxon>Pseudomonadati</taxon>
        <taxon>Bacteroidota</taxon>
        <taxon>Cytophagia</taxon>
        <taxon>Cytophagales</taxon>
        <taxon>Hymenobacteraceae</taxon>
        <taxon>Hymenobacter</taxon>
    </lineage>
</organism>
<sequence length="63" mass="7126">MRRNDFDFAMDLLTQAGLEPEELASTPEKGLLVALESTGLVAWIFTPEGEFLRFEPGLRRVDE</sequence>
<dbReference type="EMBL" id="JACXAC010000005">
    <property type="protein sequence ID" value="MBD2723774.1"/>
    <property type="molecule type" value="Genomic_DNA"/>
</dbReference>
<evidence type="ECO:0000313" key="2">
    <source>
        <dbReference type="Proteomes" id="UP000606003"/>
    </source>
</evidence>
<keyword evidence="2" id="KW-1185">Reference proteome</keyword>
<dbReference type="Proteomes" id="UP000606003">
    <property type="component" value="Unassembled WGS sequence"/>
</dbReference>
<gene>
    <name evidence="1" type="ORF">IC234_16725</name>
</gene>
<comment type="caution">
    <text evidence="1">The sequence shown here is derived from an EMBL/GenBank/DDBJ whole genome shotgun (WGS) entry which is preliminary data.</text>
</comment>
<dbReference type="RefSeq" id="WP_190926810.1">
    <property type="nucleotide sequence ID" value="NZ_JACXAC010000005.1"/>
</dbReference>
<name>A0ABR8K0Q3_9BACT</name>
<reference evidence="1 2" key="1">
    <citation type="submission" date="2020-09" db="EMBL/GenBank/DDBJ databases">
        <authorList>
            <person name="Kim M.K."/>
        </authorList>
    </citation>
    <scope>NUCLEOTIDE SEQUENCE [LARGE SCALE GENOMIC DNA]</scope>
    <source>
        <strain evidence="1 2">BT189</strain>
    </source>
</reference>
<proteinExistence type="predicted"/>
<protein>
    <submittedName>
        <fullName evidence="1">Uncharacterized protein</fullName>
    </submittedName>
</protein>